<dbReference type="AlphaFoldDB" id="A0A2T3J7N8"/>
<dbReference type="EMBL" id="PYMJ01000042">
    <property type="protein sequence ID" value="PSU44777.1"/>
    <property type="molecule type" value="Genomic_DNA"/>
</dbReference>
<dbReference type="OrthoDB" id="5298817at2"/>
<protein>
    <submittedName>
        <fullName evidence="2">SprT domain-containing protein</fullName>
    </submittedName>
</protein>
<reference evidence="2 3" key="1">
    <citation type="submission" date="2018-01" db="EMBL/GenBank/DDBJ databases">
        <title>Whole genome sequencing of Histamine producing bacteria.</title>
        <authorList>
            <person name="Butler K."/>
        </authorList>
    </citation>
    <scope>NUCLEOTIDE SEQUENCE [LARGE SCALE GENOMIC DNA]</scope>
    <source>
        <strain evidence="2 3">JCM 12947</strain>
    </source>
</reference>
<dbReference type="GO" id="GO:0006950">
    <property type="term" value="P:response to stress"/>
    <property type="evidence" value="ECO:0007669"/>
    <property type="project" value="UniProtKB-ARBA"/>
</dbReference>
<evidence type="ECO:0000313" key="2">
    <source>
        <dbReference type="EMBL" id="PSU44777.1"/>
    </source>
</evidence>
<dbReference type="Pfam" id="PF10263">
    <property type="entry name" value="SprT-like"/>
    <property type="match status" value="1"/>
</dbReference>
<accession>A0A2T3J7N8</accession>
<evidence type="ECO:0000313" key="3">
    <source>
        <dbReference type="Proteomes" id="UP000240987"/>
    </source>
</evidence>
<proteinExistence type="predicted"/>
<comment type="caution">
    <text evidence="2">The sequence shown here is derived from an EMBL/GenBank/DDBJ whole genome shotgun (WGS) entry which is preliminary data.</text>
</comment>
<name>A0A2T3J7N8_9GAMM</name>
<dbReference type="Proteomes" id="UP000240987">
    <property type="component" value="Unassembled WGS sequence"/>
</dbReference>
<dbReference type="RefSeq" id="WP_107245311.1">
    <property type="nucleotide sequence ID" value="NZ_PYMJ01000042.1"/>
</dbReference>
<feature type="domain" description="SprT-like" evidence="1">
    <location>
        <begin position="13"/>
        <end position="113"/>
    </location>
</feature>
<gene>
    <name evidence="2" type="ORF">C9J12_25605</name>
</gene>
<evidence type="ECO:0000259" key="1">
    <source>
        <dbReference type="Pfam" id="PF10263"/>
    </source>
</evidence>
<dbReference type="InterPro" id="IPR006640">
    <property type="entry name" value="SprT-like_domain"/>
</dbReference>
<organism evidence="2 3">
    <name type="scientific">Photobacterium frigidiphilum</name>
    <dbReference type="NCBI Taxonomy" id="264736"/>
    <lineage>
        <taxon>Bacteria</taxon>
        <taxon>Pseudomonadati</taxon>
        <taxon>Pseudomonadota</taxon>
        <taxon>Gammaproteobacteria</taxon>
        <taxon>Vibrionales</taxon>
        <taxon>Vibrionaceae</taxon>
        <taxon>Photobacterium</taxon>
    </lineage>
</organism>
<keyword evidence="3" id="KW-1185">Reference proteome</keyword>
<sequence length="236" mass="27054">MKPTIESYKEFQCAFDFFNKKLFGNELPDCLITLQRQKKTFGYFSAQRFTSFNGEKTDEIAMNPTYFSTCSIVEVMQTLAHEMVHLWQYHYGKPGRGRYHNKEWAQKMEGIGLMPSSTGEEGGNKTGERISDYIIDGGQFDKACKKLLDTKFILSWADSFPDRKTLLENFDGETDEELQAYLDDIGTGLTVDDIAENKNKSTRVKYTCVECLSHVWGKPELNILCGDCDIEFITED</sequence>